<dbReference type="AlphaFoldDB" id="A0A7W7QXC4"/>
<gene>
    <name evidence="2" type="ORF">FHR34_000437</name>
</gene>
<accession>A0A7W7QXC4</accession>
<protein>
    <recommendedName>
        <fullName evidence="4">Secreted protein</fullName>
    </recommendedName>
</protein>
<proteinExistence type="predicted"/>
<evidence type="ECO:0000313" key="3">
    <source>
        <dbReference type="Proteomes" id="UP000540506"/>
    </source>
</evidence>
<name>A0A7W7QXC4_KITKI</name>
<keyword evidence="1" id="KW-0732">Signal</keyword>
<keyword evidence="3" id="KW-1185">Reference proteome</keyword>
<feature type="signal peptide" evidence="1">
    <location>
        <begin position="1"/>
        <end position="23"/>
    </location>
</feature>
<dbReference type="RefSeq" id="WP_184933778.1">
    <property type="nucleotide sequence ID" value="NZ_JACHJV010000001.1"/>
</dbReference>
<evidence type="ECO:0008006" key="4">
    <source>
        <dbReference type="Google" id="ProtNLM"/>
    </source>
</evidence>
<dbReference type="Proteomes" id="UP000540506">
    <property type="component" value="Unassembled WGS sequence"/>
</dbReference>
<sequence>MGRKLTALTGIIVASLAFGLGTAAETVHPHQSTARRVLAEDKGPTIISAATPQTR</sequence>
<organism evidence="2 3">
    <name type="scientific">Kitasatospora kifunensis</name>
    <name type="common">Streptomyces kifunensis</name>
    <dbReference type="NCBI Taxonomy" id="58351"/>
    <lineage>
        <taxon>Bacteria</taxon>
        <taxon>Bacillati</taxon>
        <taxon>Actinomycetota</taxon>
        <taxon>Actinomycetes</taxon>
        <taxon>Kitasatosporales</taxon>
        <taxon>Streptomycetaceae</taxon>
        <taxon>Kitasatospora</taxon>
    </lineage>
</organism>
<dbReference type="EMBL" id="JACHJV010000001">
    <property type="protein sequence ID" value="MBB4921444.1"/>
    <property type="molecule type" value="Genomic_DNA"/>
</dbReference>
<evidence type="ECO:0000313" key="2">
    <source>
        <dbReference type="EMBL" id="MBB4921444.1"/>
    </source>
</evidence>
<feature type="chain" id="PRO_5030848544" description="Secreted protein" evidence="1">
    <location>
        <begin position="24"/>
        <end position="55"/>
    </location>
</feature>
<evidence type="ECO:0000256" key="1">
    <source>
        <dbReference type="SAM" id="SignalP"/>
    </source>
</evidence>
<comment type="caution">
    <text evidence="2">The sequence shown here is derived from an EMBL/GenBank/DDBJ whole genome shotgun (WGS) entry which is preliminary data.</text>
</comment>
<reference evidence="2 3" key="1">
    <citation type="submission" date="2020-08" db="EMBL/GenBank/DDBJ databases">
        <title>Sequencing the genomes of 1000 actinobacteria strains.</title>
        <authorList>
            <person name="Klenk H.-P."/>
        </authorList>
    </citation>
    <scope>NUCLEOTIDE SEQUENCE [LARGE SCALE GENOMIC DNA]</scope>
    <source>
        <strain evidence="2 3">DSM 41654</strain>
    </source>
</reference>